<reference evidence="6 7" key="1">
    <citation type="journal article" date="2011" name="Proc. Natl. Acad. Sci. U.S.A.">
        <title>Evolutionary erosion of yeast sex chromosomes by mating-type switching accidents.</title>
        <authorList>
            <person name="Gordon J.L."/>
            <person name="Armisen D."/>
            <person name="Proux-Wera E."/>
            <person name="Oheigeartaigh S.S."/>
            <person name="Byrne K.P."/>
            <person name="Wolfe K.H."/>
        </authorList>
    </citation>
    <scope>NUCLEOTIDE SEQUENCE [LARGE SCALE GENOMIC DNA]</scope>
    <source>
        <strain evidence="7">ATCC MYA-139 / BCRC 22969 / CBS 8797 / CCRC 22969 / KCTC 17520 / NBRC 10181 / NCYC 3082</strain>
    </source>
</reference>
<keyword evidence="4" id="KW-0539">Nucleus</keyword>
<organism evidence="6 7">
    <name type="scientific">Huiozyma naganishii (strain ATCC MYA-139 / BCRC 22969 / CBS 8797 / KCTC 17520 / NBRC 10181 / NCYC 3082 / Yp74L-3)</name>
    <name type="common">Yeast</name>
    <name type="synonym">Kazachstania naganishii</name>
    <dbReference type="NCBI Taxonomy" id="1071383"/>
    <lineage>
        <taxon>Eukaryota</taxon>
        <taxon>Fungi</taxon>
        <taxon>Dikarya</taxon>
        <taxon>Ascomycota</taxon>
        <taxon>Saccharomycotina</taxon>
        <taxon>Saccharomycetes</taxon>
        <taxon>Saccharomycetales</taxon>
        <taxon>Saccharomycetaceae</taxon>
        <taxon>Huiozyma</taxon>
    </lineage>
</organism>
<dbReference type="GO" id="GO:0009303">
    <property type="term" value="P:rRNA transcription"/>
    <property type="evidence" value="ECO:0007669"/>
    <property type="project" value="EnsemblFungi"/>
</dbReference>
<reference evidence="7" key="2">
    <citation type="submission" date="2012-08" db="EMBL/GenBank/DDBJ databases">
        <title>Genome sequence of Kazachstania naganishii.</title>
        <authorList>
            <person name="Gordon J.L."/>
            <person name="Armisen D."/>
            <person name="Proux-Wera E."/>
            <person name="OhEigeartaigh S.S."/>
            <person name="Byrne K.P."/>
            <person name="Wolfe K.H."/>
        </authorList>
    </citation>
    <scope>NUCLEOTIDE SEQUENCE [LARGE SCALE GENOMIC DNA]</scope>
    <source>
        <strain evidence="7">ATCC MYA-139 / BCRC 22969 / CBS 8797 / CCRC 22969 / KCTC 17520 / NBRC 10181 / NCYC 3082</strain>
    </source>
</reference>
<dbReference type="InterPro" id="IPR003150">
    <property type="entry name" value="DNA-bd_RFX"/>
</dbReference>
<dbReference type="GO" id="GO:0006337">
    <property type="term" value="P:nucleosome disassembly"/>
    <property type="evidence" value="ECO:0007669"/>
    <property type="project" value="EnsemblFungi"/>
</dbReference>
<dbReference type="RefSeq" id="XP_022465658.1">
    <property type="nucleotide sequence ID" value="XM_022609243.1"/>
</dbReference>
<keyword evidence="7" id="KW-1185">Reference proteome</keyword>
<dbReference type="GeneID" id="34527136"/>
<sequence>MSVNSQSGSPLTQLGGSVLDLNGARVMGEAGMADRDFQSVAAIPIKVTREQSSGSALATINGTAGQPNGVLGGSSVSGGNSAGGASNIGIGNGNKFSIQYSLANLNVFQNLPKETSRGIDDLKRMEMALVSGIPEEVSWALKKYLTYSNKAPYMIGFKNMPHLLPLFKKMIVDLKPVIETFKDPIGNDKVILSKLQTGLNSLLIIRNLAQDTDCIQILVKDRDIKDFMLFVLMKYESHINANSSDRWEVFQPNNAYFNELIHYTLDLMEAVSSYIAPARKDDPFFQTLVSLLKWTKDRYMVISILRSLSRLLVRSKEDEESAADNLDQRTLTLIVAQLLIENDSELITASFDFLYQFILPGNRRITELFRDRERFTIFGTVLPRLLSYNVRVPQYKSFDNTPIRLVKRLRPPAPTEAPALDQQLFTKLLWLEEPARSTAWLRCCFEPVQGAEVTQIALWKGYESKFGSAVRETSRKMLPAVEFIKNVSNAFTHASAMVILDPATGKKRFVIRGIQPRSKPISIEEGESASRTTLTGIQSKFIGGTSQIKESRQETLPEIKFPTQLSDVSNAAATFLCLISNDTKGAGMEVCQAIKPLIVHQLADIPPLSAALSEYMENTPTL</sequence>
<dbReference type="PANTHER" id="PTHR22970">
    <property type="entry name" value="AT-RICH INTERACTIVE DOMAIN-CONTAINING PROTEIN 2"/>
    <property type="match status" value="1"/>
</dbReference>
<dbReference type="GO" id="GO:0003677">
    <property type="term" value="F:DNA binding"/>
    <property type="evidence" value="ECO:0007669"/>
    <property type="project" value="EnsemblFungi"/>
</dbReference>
<evidence type="ECO:0000256" key="2">
    <source>
        <dbReference type="ARBA" id="ARBA00023015"/>
    </source>
</evidence>
<protein>
    <recommendedName>
        <fullName evidence="5">RFX-type winged-helix domain-containing protein</fullName>
    </recommendedName>
</protein>
<dbReference type="GO" id="GO:0016586">
    <property type="term" value="C:RSC-type complex"/>
    <property type="evidence" value="ECO:0007669"/>
    <property type="project" value="EnsemblFungi"/>
</dbReference>
<keyword evidence="1" id="KW-0156">Chromatin regulator</keyword>
<proteinExistence type="predicted"/>
<dbReference type="InterPro" id="IPR052406">
    <property type="entry name" value="Chromatin_Remodeling_Comp"/>
</dbReference>
<dbReference type="AlphaFoldDB" id="J7RP30"/>
<dbReference type="Proteomes" id="UP000006310">
    <property type="component" value="Chromosome 7"/>
</dbReference>
<gene>
    <name evidence="6" type="primary">KNAG0G03560</name>
    <name evidence="6" type="ordered locus">KNAG_0G03560</name>
</gene>
<dbReference type="eggNOG" id="ENOG502QVTM">
    <property type="taxonomic scope" value="Eukaryota"/>
</dbReference>
<keyword evidence="3" id="KW-0804">Transcription</keyword>
<dbReference type="EMBL" id="HE978320">
    <property type="protein sequence ID" value="CCK71413.1"/>
    <property type="molecule type" value="Genomic_DNA"/>
</dbReference>
<feature type="domain" description="RFX-type winged-helix" evidence="5">
    <location>
        <begin position="437"/>
        <end position="518"/>
    </location>
</feature>
<dbReference type="STRING" id="1071383.J7RP30"/>
<dbReference type="OrthoDB" id="338531at2759"/>
<evidence type="ECO:0000256" key="1">
    <source>
        <dbReference type="ARBA" id="ARBA00022853"/>
    </source>
</evidence>
<evidence type="ECO:0000256" key="3">
    <source>
        <dbReference type="ARBA" id="ARBA00023163"/>
    </source>
</evidence>
<dbReference type="GO" id="GO:0006368">
    <property type="term" value="P:transcription elongation by RNA polymerase II"/>
    <property type="evidence" value="ECO:0007669"/>
    <property type="project" value="EnsemblFungi"/>
</dbReference>
<dbReference type="KEGG" id="kng:KNAG_0G03560"/>
<accession>J7RP30</accession>
<evidence type="ECO:0000256" key="4">
    <source>
        <dbReference type="ARBA" id="ARBA00023242"/>
    </source>
</evidence>
<evidence type="ECO:0000259" key="5">
    <source>
        <dbReference type="PROSITE" id="PS51526"/>
    </source>
</evidence>
<dbReference type="PANTHER" id="PTHR22970:SF14">
    <property type="entry name" value="AT-RICH INTERACTIVE DOMAIN-CONTAINING PROTEIN 2"/>
    <property type="match status" value="1"/>
</dbReference>
<dbReference type="OMA" id="KRFVIKG"/>
<dbReference type="GO" id="GO:0006357">
    <property type="term" value="P:regulation of transcription by RNA polymerase II"/>
    <property type="evidence" value="ECO:0007669"/>
    <property type="project" value="EnsemblFungi"/>
</dbReference>
<dbReference type="PROSITE" id="PS51526">
    <property type="entry name" value="RFX_DBD"/>
    <property type="match status" value="1"/>
</dbReference>
<evidence type="ECO:0000313" key="7">
    <source>
        <dbReference type="Proteomes" id="UP000006310"/>
    </source>
</evidence>
<keyword evidence="2" id="KW-0805">Transcription regulation</keyword>
<evidence type="ECO:0000313" key="6">
    <source>
        <dbReference type="EMBL" id="CCK71413.1"/>
    </source>
</evidence>
<name>J7RP30_HUIN7</name>
<dbReference type="HOGENOM" id="CLU_026029_0_0_1"/>